<gene>
    <name evidence="11" type="ORF">HNP32_001833</name>
</gene>
<dbReference type="InterPro" id="IPR023419">
    <property type="entry name" value="Transthyretin_CS"/>
</dbReference>
<protein>
    <recommendedName>
        <fullName evidence="8">5-hydroxyisourate hydrolase</fullName>
        <shortName evidence="8">HIU hydrolase</shortName>
        <shortName evidence="8">HIUHase</shortName>
        <ecNumber evidence="8">3.5.2.17</ecNumber>
    </recommendedName>
</protein>
<dbReference type="AlphaFoldDB" id="A0A7W7IPE7"/>
<reference evidence="11 12" key="1">
    <citation type="submission" date="2020-08" db="EMBL/GenBank/DDBJ databases">
        <title>Functional genomics of gut bacteria from endangered species of beetles.</title>
        <authorList>
            <person name="Carlos-Shanley C."/>
        </authorList>
    </citation>
    <scope>NUCLEOTIDE SEQUENCE [LARGE SCALE GENOMIC DNA]</scope>
    <source>
        <strain evidence="11 12">S00123</strain>
    </source>
</reference>
<dbReference type="InterPro" id="IPR036817">
    <property type="entry name" value="Transthyretin/HIU_hydrolase_sf"/>
</dbReference>
<evidence type="ECO:0000256" key="9">
    <source>
        <dbReference type="SAM" id="SignalP"/>
    </source>
</evidence>
<dbReference type="GO" id="GO:0033971">
    <property type="term" value="F:hydroxyisourate hydrolase activity"/>
    <property type="evidence" value="ECO:0007669"/>
    <property type="project" value="UniProtKB-EC"/>
</dbReference>
<dbReference type="NCBIfam" id="TIGR02962">
    <property type="entry name" value="hdxy_isourate"/>
    <property type="match status" value="1"/>
</dbReference>
<feature type="binding site" evidence="7">
    <location>
        <position position="55"/>
    </location>
    <ligand>
        <name>substrate</name>
    </ligand>
</feature>
<comment type="similarity">
    <text evidence="3 8">Belongs to the transthyretin family. 5-hydroxyisourate hydrolase subfamily.</text>
</comment>
<proteinExistence type="inferred from homology"/>
<accession>A0A7W7IPE7</accession>
<dbReference type="PROSITE" id="PS00769">
    <property type="entry name" value="TRANSTHYRETIN_2"/>
    <property type="match status" value="1"/>
</dbReference>
<evidence type="ECO:0000256" key="5">
    <source>
        <dbReference type="ARBA" id="ARBA00022631"/>
    </source>
</evidence>
<evidence type="ECO:0000256" key="7">
    <source>
        <dbReference type="PIRSR" id="PIRSR600895-51"/>
    </source>
</evidence>
<feature type="binding site" evidence="7">
    <location>
        <position position="157"/>
    </location>
    <ligand>
        <name>substrate</name>
    </ligand>
</feature>
<dbReference type="Gene3D" id="2.60.40.180">
    <property type="entry name" value="Transthyretin/hydroxyisourate hydrolase domain"/>
    <property type="match status" value="1"/>
</dbReference>
<dbReference type="PANTHER" id="PTHR10395:SF7">
    <property type="entry name" value="5-HYDROXYISOURATE HYDROLASE"/>
    <property type="match status" value="1"/>
</dbReference>
<evidence type="ECO:0000256" key="8">
    <source>
        <dbReference type="RuleBase" id="RU361270"/>
    </source>
</evidence>
<feature type="binding site" evidence="7">
    <location>
        <position position="94"/>
    </location>
    <ligand>
        <name>substrate</name>
    </ligand>
</feature>
<name>A0A7W7IPE7_9CAUL</name>
<keyword evidence="5 8" id="KW-0659">Purine metabolism</keyword>
<sequence>MWGATHPSPSFARIRPRYCISLSGVRSINLRTLAVAAAALSAFAFPAAAETISTHVLDLARGVGGRDVPVTLQIKSTDGGWRDLATSRTDENGRVRSFGDAIKTEAATYRLVFDMSRYGEPTTPPFFPEIDVVFQVVDPSVHYHVPVVVSPYGYSTYRGN</sequence>
<evidence type="ECO:0000313" key="12">
    <source>
        <dbReference type="Proteomes" id="UP000539957"/>
    </source>
</evidence>
<feature type="signal peptide" evidence="9">
    <location>
        <begin position="1"/>
        <end position="49"/>
    </location>
</feature>
<dbReference type="EMBL" id="JACHKY010000003">
    <property type="protein sequence ID" value="MBB4798089.1"/>
    <property type="molecule type" value="Genomic_DNA"/>
</dbReference>
<keyword evidence="6 8" id="KW-0378">Hydrolase</keyword>
<dbReference type="PRINTS" id="PR00189">
    <property type="entry name" value="TRNSTHYRETIN"/>
</dbReference>
<dbReference type="InterPro" id="IPR023416">
    <property type="entry name" value="Transthyretin/HIU_hydrolase_d"/>
</dbReference>
<evidence type="ECO:0000256" key="6">
    <source>
        <dbReference type="ARBA" id="ARBA00022801"/>
    </source>
</evidence>
<feature type="domain" description="Transthyretin/hydroxyisourate hydrolase" evidence="10">
    <location>
        <begin position="47"/>
        <end position="160"/>
    </location>
</feature>
<dbReference type="InterPro" id="IPR014306">
    <property type="entry name" value="Hydroxyisourate_hydrolase"/>
</dbReference>
<evidence type="ECO:0000256" key="2">
    <source>
        <dbReference type="ARBA" id="ARBA00002704"/>
    </source>
</evidence>
<evidence type="ECO:0000259" key="10">
    <source>
        <dbReference type="SMART" id="SM00095"/>
    </source>
</evidence>
<keyword evidence="9" id="KW-0732">Signal</keyword>
<feature type="chain" id="PRO_5031065171" description="5-hydroxyisourate hydrolase" evidence="9">
    <location>
        <begin position="50"/>
        <end position="160"/>
    </location>
</feature>
<evidence type="ECO:0000256" key="3">
    <source>
        <dbReference type="ARBA" id="ARBA00009850"/>
    </source>
</evidence>
<dbReference type="EC" id="3.5.2.17" evidence="8"/>
<dbReference type="PANTHER" id="PTHR10395">
    <property type="entry name" value="URICASE AND TRANSTHYRETIN-RELATED"/>
    <property type="match status" value="1"/>
</dbReference>
<evidence type="ECO:0000313" key="11">
    <source>
        <dbReference type="EMBL" id="MBB4798089.1"/>
    </source>
</evidence>
<organism evidence="11 12">
    <name type="scientific">Brevundimonas bullata</name>
    <dbReference type="NCBI Taxonomy" id="13160"/>
    <lineage>
        <taxon>Bacteria</taxon>
        <taxon>Pseudomonadati</taxon>
        <taxon>Pseudomonadota</taxon>
        <taxon>Alphaproteobacteria</taxon>
        <taxon>Caulobacterales</taxon>
        <taxon>Caulobacteraceae</taxon>
        <taxon>Brevundimonas</taxon>
    </lineage>
</organism>
<comment type="caution">
    <text evidence="11">The sequence shown here is derived from an EMBL/GenBank/DDBJ whole genome shotgun (WGS) entry which is preliminary data.</text>
</comment>
<dbReference type="SMART" id="SM00095">
    <property type="entry name" value="TR_THY"/>
    <property type="match status" value="1"/>
</dbReference>
<dbReference type="SUPFAM" id="SSF49472">
    <property type="entry name" value="Transthyretin (synonym: prealbumin)"/>
    <property type="match status" value="1"/>
</dbReference>
<dbReference type="InterPro" id="IPR000895">
    <property type="entry name" value="Transthyretin/HIU_hydrolase"/>
</dbReference>
<comment type="subunit">
    <text evidence="4 8">Homotetramer.</text>
</comment>
<keyword evidence="12" id="KW-1185">Reference proteome</keyword>
<dbReference type="Proteomes" id="UP000539957">
    <property type="component" value="Unassembled WGS sequence"/>
</dbReference>
<dbReference type="RefSeq" id="WP_184269297.1">
    <property type="nucleotide sequence ID" value="NZ_JACHKY010000003.1"/>
</dbReference>
<comment type="function">
    <text evidence="2">Catalyzes the hydrolysis of 5-hydroxyisourate (HIU) to 2-oxo-4-hydroxy-4-carboxy-5-ureidoimidazoline (OHCU).</text>
</comment>
<comment type="catalytic activity">
    <reaction evidence="1 8">
        <text>5-hydroxyisourate + H2O = 5-hydroxy-2-oxo-4-ureido-2,5-dihydro-1H-imidazole-5-carboxylate + H(+)</text>
        <dbReference type="Rhea" id="RHEA:23736"/>
        <dbReference type="ChEBI" id="CHEBI:15377"/>
        <dbReference type="ChEBI" id="CHEBI:15378"/>
        <dbReference type="ChEBI" id="CHEBI:18072"/>
        <dbReference type="ChEBI" id="CHEBI:58639"/>
        <dbReference type="EC" id="3.5.2.17"/>
    </reaction>
</comment>
<evidence type="ECO:0000256" key="1">
    <source>
        <dbReference type="ARBA" id="ARBA00001043"/>
    </source>
</evidence>
<dbReference type="GO" id="GO:0006144">
    <property type="term" value="P:purine nucleobase metabolic process"/>
    <property type="evidence" value="ECO:0007669"/>
    <property type="project" value="UniProtKB-KW"/>
</dbReference>
<evidence type="ECO:0000256" key="4">
    <source>
        <dbReference type="ARBA" id="ARBA00011881"/>
    </source>
</evidence>
<dbReference type="Pfam" id="PF00576">
    <property type="entry name" value="Transthyretin"/>
    <property type="match status" value="1"/>
</dbReference>